<dbReference type="AlphaFoldDB" id="A0A6S7ISR1"/>
<dbReference type="InterPro" id="IPR000477">
    <property type="entry name" value="RT_dom"/>
</dbReference>
<keyword evidence="1" id="KW-0808">Transferase</keyword>
<keyword evidence="4" id="KW-0255">Endonuclease</keyword>
<dbReference type="GO" id="GO:0016787">
    <property type="term" value="F:hydrolase activity"/>
    <property type="evidence" value="ECO:0007669"/>
    <property type="project" value="UniProtKB-KW"/>
</dbReference>
<keyword evidence="6" id="KW-0695">RNA-directed DNA polymerase</keyword>
<dbReference type="SUPFAM" id="SSF56672">
    <property type="entry name" value="DNA/RNA polymerases"/>
    <property type="match status" value="1"/>
</dbReference>
<dbReference type="PROSITE" id="PS50878">
    <property type="entry name" value="RT_POL"/>
    <property type="match status" value="1"/>
</dbReference>
<evidence type="ECO:0000256" key="3">
    <source>
        <dbReference type="ARBA" id="ARBA00022722"/>
    </source>
</evidence>
<keyword evidence="5" id="KW-0378">Hydrolase</keyword>
<accession>A0A6S7ISR1</accession>
<dbReference type="InterPro" id="IPR043502">
    <property type="entry name" value="DNA/RNA_pol_sf"/>
</dbReference>
<proteinExistence type="predicted"/>
<dbReference type="GO" id="GO:0004519">
    <property type="term" value="F:endonuclease activity"/>
    <property type="evidence" value="ECO:0007669"/>
    <property type="project" value="UniProtKB-KW"/>
</dbReference>
<evidence type="ECO:0000313" key="7">
    <source>
        <dbReference type="EMBL" id="CAB4022374.1"/>
    </source>
</evidence>
<keyword evidence="2" id="KW-0548">Nucleotidyltransferase</keyword>
<dbReference type="Proteomes" id="UP001152795">
    <property type="component" value="Unassembled WGS sequence"/>
</dbReference>
<sequence>MAIAKWFSKLDANHGYWRIPLDEESQLLATFNTPFGRYCYTGTPFGIISAQEVFQKRMPQHFDDLEGVETDIDNILIHGTTEEEHDQHLESVLERCEKINLTLNKEKSEFKSREITYVGHKLTENGVKPDEAKVKAINEMEAPTDKKSVERLLGTVNYLGKFIPNLATITKPIRSLLKKEIEFQCLDRFHQYVYGKEVIVESDHKPLEMIAKKSLALAPPRLQRLLLRIQKYNYTIVYKSAKEMALPDMLSKAPLPETDEEMEKYINLHVHLVSSTLPASEFKLQEIKEATKSDRELRTLLNIILNGWPDQRERVPLSVLPYWNIRDELSVIDGIILKLDRIVVPMRKEMLQRIHHGHMGIEAKSSGCSLLAFDEQADS</sequence>
<evidence type="ECO:0000256" key="6">
    <source>
        <dbReference type="ARBA" id="ARBA00022918"/>
    </source>
</evidence>
<dbReference type="Gene3D" id="3.30.70.270">
    <property type="match status" value="2"/>
</dbReference>
<reference evidence="7" key="1">
    <citation type="submission" date="2020-04" db="EMBL/GenBank/DDBJ databases">
        <authorList>
            <person name="Alioto T."/>
            <person name="Alioto T."/>
            <person name="Gomez Garrido J."/>
        </authorList>
    </citation>
    <scope>NUCLEOTIDE SEQUENCE</scope>
    <source>
        <strain evidence="7">A484AB</strain>
    </source>
</reference>
<evidence type="ECO:0000256" key="1">
    <source>
        <dbReference type="ARBA" id="ARBA00022679"/>
    </source>
</evidence>
<dbReference type="Pfam" id="PF17917">
    <property type="entry name" value="RT_RNaseH"/>
    <property type="match status" value="1"/>
</dbReference>
<dbReference type="Pfam" id="PF00078">
    <property type="entry name" value="RVT_1"/>
    <property type="match status" value="1"/>
</dbReference>
<evidence type="ECO:0000256" key="4">
    <source>
        <dbReference type="ARBA" id="ARBA00022759"/>
    </source>
</evidence>
<gene>
    <name evidence="7" type="ORF">PACLA_8A035170</name>
</gene>
<dbReference type="PANTHER" id="PTHR37984:SF8">
    <property type="entry name" value="CCHC-TYPE DOMAIN-CONTAINING PROTEIN"/>
    <property type="match status" value="1"/>
</dbReference>
<dbReference type="InterPro" id="IPR041373">
    <property type="entry name" value="RT_RNaseH"/>
</dbReference>
<name>A0A6S7ISR1_PARCT</name>
<dbReference type="CDD" id="cd01647">
    <property type="entry name" value="RT_LTR"/>
    <property type="match status" value="1"/>
</dbReference>
<dbReference type="PANTHER" id="PTHR37984">
    <property type="entry name" value="PROTEIN CBG26694"/>
    <property type="match status" value="1"/>
</dbReference>
<organism evidence="7 8">
    <name type="scientific">Paramuricea clavata</name>
    <name type="common">Red gorgonian</name>
    <name type="synonym">Violescent sea-whip</name>
    <dbReference type="NCBI Taxonomy" id="317549"/>
    <lineage>
        <taxon>Eukaryota</taxon>
        <taxon>Metazoa</taxon>
        <taxon>Cnidaria</taxon>
        <taxon>Anthozoa</taxon>
        <taxon>Octocorallia</taxon>
        <taxon>Malacalcyonacea</taxon>
        <taxon>Plexauridae</taxon>
        <taxon>Paramuricea</taxon>
    </lineage>
</organism>
<evidence type="ECO:0000256" key="5">
    <source>
        <dbReference type="ARBA" id="ARBA00022801"/>
    </source>
</evidence>
<dbReference type="OrthoDB" id="775972at2759"/>
<dbReference type="InterPro" id="IPR043128">
    <property type="entry name" value="Rev_trsase/Diguanyl_cyclase"/>
</dbReference>
<evidence type="ECO:0000313" key="8">
    <source>
        <dbReference type="Proteomes" id="UP001152795"/>
    </source>
</evidence>
<dbReference type="EMBL" id="CACRXK020011944">
    <property type="protein sequence ID" value="CAB4022374.1"/>
    <property type="molecule type" value="Genomic_DNA"/>
</dbReference>
<keyword evidence="8" id="KW-1185">Reference proteome</keyword>
<dbReference type="GO" id="GO:0003964">
    <property type="term" value="F:RNA-directed DNA polymerase activity"/>
    <property type="evidence" value="ECO:0007669"/>
    <property type="project" value="UniProtKB-KW"/>
</dbReference>
<protein>
    <submittedName>
        <fullName evidence="7">Uncharacterized protein</fullName>
    </submittedName>
</protein>
<evidence type="ECO:0000256" key="2">
    <source>
        <dbReference type="ARBA" id="ARBA00022695"/>
    </source>
</evidence>
<comment type="caution">
    <text evidence="7">The sequence shown here is derived from an EMBL/GenBank/DDBJ whole genome shotgun (WGS) entry which is preliminary data.</text>
</comment>
<dbReference type="InterPro" id="IPR050951">
    <property type="entry name" value="Retrovirus_Pol_polyprotein"/>
</dbReference>
<keyword evidence="3" id="KW-0540">Nuclease</keyword>